<comment type="caution">
    <text evidence="3">The sequence shown here is derived from an EMBL/GenBank/DDBJ whole genome shotgun (WGS) entry which is preliminary data.</text>
</comment>
<gene>
    <name evidence="3" type="ORF">BJB45_07935</name>
</gene>
<feature type="non-terminal residue" evidence="3">
    <location>
        <position position="1"/>
    </location>
</feature>
<dbReference type="SUPFAM" id="SSF101967">
    <property type="entry name" value="Adhesin YadA, collagen-binding domain"/>
    <property type="match status" value="3"/>
</dbReference>
<evidence type="ECO:0000259" key="1">
    <source>
        <dbReference type="Pfam" id="PF05658"/>
    </source>
</evidence>
<dbReference type="GO" id="GO:0019867">
    <property type="term" value="C:outer membrane"/>
    <property type="evidence" value="ECO:0007669"/>
    <property type="project" value="InterPro"/>
</dbReference>
<dbReference type="EMBL" id="AVBC01000006">
    <property type="protein sequence ID" value="ERL53361.1"/>
    <property type="molecule type" value="Genomic_DNA"/>
</dbReference>
<dbReference type="Gene3D" id="2.20.70.140">
    <property type="match status" value="2"/>
</dbReference>
<feature type="domain" description="Trimeric autotransporter adhesin YadA-like stalk" evidence="2">
    <location>
        <begin position="688"/>
        <end position="729"/>
    </location>
</feature>
<feature type="domain" description="Trimeric autotransporter adhesin YadA-like stalk" evidence="2">
    <location>
        <begin position="114"/>
        <end position="153"/>
    </location>
</feature>
<sequence>GSYSLGNDNTIAADNAGTFGNDNVLDADADGSRIIGNGNDVDVADAFVIGNGADVTVAEGVALGNGSIADTSAGVAGYNPATGAADGLDAGIAATQSTTGALAVGDAGGGVFRQITGVAAGTEDSDAVNVAQLKGVEDLATTPLTFAGDSGSNVDRQLGETLNVTGGAAGTLTSGNIGVVGDGTDTLELQLAEDIDLGTNGSVTAGDSLLDTDGLTVTDGTTTTAMTAGGVTSGNINLDGTSNEITGLSNTTLTDPSFATEGRAATEEQLDLVNQTANTGWNLTAEGADGTNVAPGDTVDLSNSDGNLVIAKNATDGAQEDVTFDLADDVTIGNSLTINNGPTINDNGIDMGGDKITNVGGPTNGGDAVNLDYFNENKAHYYSVNDGGTQGGNYANDGATGINALAAGVDAEASGENSTSVGYDNSVASTDSSAIGLRNTVSGSYPLSPLVPTEKNTVVGVDNTITNSTRTTTFGGGNTITGSIYISSIGANNTVDGGTAVGIYGIDNEVTSGSFGVSIMGGQNEVVGSSNSFIVGRSNTVSGSSGDLGIFGAGNQVIASDSLSVVGDNNTLDTVGANGPSGVHGSGNTATGASSFRSIGNDNSIGADGAMILGNATSVSAANGVALGSGASVSAVDSVALGSGSVADGSTLGSAGYQPFDAAGNPIAVAAPTAASEISVGDAGSERRITNVAAGAEDTDAVNISQLQAVEQLANTGWNLTAEGADGTNVAPGDTVDLSNSDGNLVIAKNATDGAEEEVTFDLADDITVDSVTAGDSLLDTNGLTVDDGAGNVASTTATGTTVTDGTTTTAMMAGGLTSGNINLDGTSDEITGLSNTTLTDPSFATEGRAATEEQLDLVNQTANTGWNLTAEGADGTNVAPGDTVDLSNSDGNLVIAKNATDGAQEDVTFDLADDVTIGNSLTINNGPTINDNGIDMGGDKITNVGGPTNGGDAVNLDYFNENKAHYYSVNDGGTQGGNYANDGATGINAIASGVDASATADGAIAMGSGAEASALRDVMIGDGAGDNAGIGGRDNIAIGGFAGQGRGDSGSFNVATGFMAGQNVTGNGNAAYGRSAGQNVEGNNNLALGTGAGRGTDPSLRLEADRTVSIGNGAQASADDAIAIGSGAQANGLQAISIGTGNQVDGDNSGAIGDPTTITGNGSYSLGNDNTIAVDNAGTFGNDNVLDADADGSRIIGNGNDVDVADAFVIGNGADVTVAEGVALGNGSIADTSAGVAGYNPATGAADGLDAGIAATQSTTGALAVGDAGGGVFRQITGVAAGTEDSDAVNVAQLKGVEDLATTPLTFAGDSGSNVDRQLGETLNVTGGAAGTLTSGNIGVVGDGTDTLELQLAEDIDLGTNGSVTAGDSLLDTDGLTVTDGTTTTAMTAGGVTSGNINLDGTSNEITGLSNTTLTDPSFATEGRAATEEQLDLVNQTANTGWNLTAEGADGTNVAPGDTVDLSNTDGNLVIAKNATDGAEEDVTFDLADDITVDSVTAGDSLLDTNGLTVDDGTGNVASTTATGTTVTDGTTTTAMMAGGVTSGNINLDGTSNEITGLSNTTLTDPSFATEGRAATEEQLDLVNQTANTGWNLTAEGADGTNVAPGDTVDLSNTDGNLVIAKNATDGAEEDVTFDLADDITVDSVTAGDSLLDTNGLTVDDGTGNVASTTATGTTVTDGTTTTAMTAGGLTSGNINLDGTSNEITGLSNTTLTDPGFATEGRAATEEQLDLANQNLTDQGLNFSGDSGTDVHRDLGQTLNLNGGADASGNTNIRTVANGTDGLAIVMTDQPTFGDVTVNTGGGGTINELSNLTFDPDSFTS</sequence>
<dbReference type="Pfam" id="PF05658">
    <property type="entry name" value="YadA_head"/>
    <property type="match status" value="5"/>
</dbReference>
<dbReference type="CDD" id="cd12820">
    <property type="entry name" value="LbR_YadA-like"/>
    <property type="match status" value="1"/>
</dbReference>
<dbReference type="Gene3D" id="6.10.250.2040">
    <property type="match status" value="2"/>
</dbReference>
<dbReference type="eggNOG" id="COG5295">
    <property type="taxonomic scope" value="Bacteria"/>
</dbReference>
<name>W1NDB1_9GAMM</name>
<keyword evidence="4" id="KW-1185">Reference proteome</keyword>
<evidence type="ECO:0000259" key="2">
    <source>
        <dbReference type="Pfam" id="PF05662"/>
    </source>
</evidence>
<feature type="domain" description="Trimeric autotransporter adhesin YadA-like head" evidence="1">
    <location>
        <begin position="985"/>
        <end position="1011"/>
    </location>
</feature>
<feature type="domain" description="Trimeric autotransporter adhesin YadA-like head" evidence="1">
    <location>
        <begin position="1131"/>
        <end position="1154"/>
    </location>
</feature>
<reference evidence="3 4" key="1">
    <citation type="submission" date="2013-08" db="EMBL/GenBank/DDBJ databases">
        <title>draft genome of Halomonas huanghegensis, strain BJGMM-B45T.</title>
        <authorList>
            <person name="Miao C."/>
            <person name="Wan Y."/>
            <person name="Jin W."/>
        </authorList>
    </citation>
    <scope>NUCLEOTIDE SEQUENCE [LARGE SCALE GENOMIC DNA]</scope>
    <source>
        <strain evidence="3 4">BJGMM-B45</strain>
    </source>
</reference>
<dbReference type="InterPro" id="IPR008640">
    <property type="entry name" value="Adhesin_Head_dom"/>
</dbReference>
<feature type="domain" description="Trimeric autotransporter adhesin YadA-like head" evidence="1">
    <location>
        <begin position="620"/>
        <end position="645"/>
    </location>
</feature>
<organism evidence="3 4">
    <name type="scientific">Halomonas huangheensis</name>
    <dbReference type="NCBI Taxonomy" id="1178482"/>
    <lineage>
        <taxon>Bacteria</taxon>
        <taxon>Pseudomonadati</taxon>
        <taxon>Pseudomonadota</taxon>
        <taxon>Gammaproteobacteria</taxon>
        <taxon>Oceanospirillales</taxon>
        <taxon>Halomonadaceae</taxon>
        <taxon>Halomonas</taxon>
    </lineage>
</organism>
<dbReference type="OrthoDB" id="1631723at2"/>
<dbReference type="Gene3D" id="2.150.10.10">
    <property type="entry name" value="Serralysin-like metalloprotease, C-terminal"/>
    <property type="match status" value="6"/>
</dbReference>
<dbReference type="InterPro" id="IPR011049">
    <property type="entry name" value="Serralysin-like_metalloprot_C"/>
</dbReference>
<proteinExistence type="predicted"/>
<dbReference type="Pfam" id="PF05662">
    <property type="entry name" value="YadA_stalk"/>
    <property type="match status" value="3"/>
</dbReference>
<dbReference type="InterPro" id="IPR008635">
    <property type="entry name" value="Coiled_stalk_dom"/>
</dbReference>
<evidence type="ECO:0000313" key="3">
    <source>
        <dbReference type="EMBL" id="ERL53361.1"/>
    </source>
</evidence>
<evidence type="ECO:0000313" key="4">
    <source>
        <dbReference type="Proteomes" id="UP000019113"/>
    </source>
</evidence>
<dbReference type="RefSeq" id="WP_021816958.1">
    <property type="nucleotide sequence ID" value="NZ_AVBC01000006.1"/>
</dbReference>
<accession>W1NDB1</accession>
<dbReference type="Gene3D" id="6.20.50.100">
    <property type="match status" value="5"/>
</dbReference>
<feature type="domain" description="Trimeric autotransporter adhesin YadA-like head" evidence="1">
    <location>
        <begin position="1106"/>
        <end position="1129"/>
    </location>
</feature>
<feature type="domain" description="Trimeric autotransporter adhesin YadA-like head" evidence="1">
    <location>
        <begin position="399"/>
        <end position="424"/>
    </location>
</feature>
<feature type="domain" description="Trimeric autotransporter adhesin YadA-like stalk" evidence="2">
    <location>
        <begin position="1276"/>
        <end position="1315"/>
    </location>
</feature>
<protein>
    <submittedName>
        <fullName evidence="3">Uncharacterized protein</fullName>
    </submittedName>
</protein>
<dbReference type="Proteomes" id="UP000019113">
    <property type="component" value="Unassembled WGS sequence"/>
</dbReference>
<feature type="non-terminal residue" evidence="3">
    <location>
        <position position="1822"/>
    </location>
</feature>